<feature type="signal peptide" evidence="2">
    <location>
        <begin position="1"/>
        <end position="23"/>
    </location>
</feature>
<evidence type="ECO:0000256" key="1">
    <source>
        <dbReference type="ARBA" id="ARBA00022729"/>
    </source>
</evidence>
<sequence>MPVRKGVKALAGLALLLAGCSSAADHAASVAAGQAAGSRLTVGTVQREIRVGMSSAEVVEVLGAPNVVSTDDQRRENWVYDRIATQTVYSGSSGGVNALFLAGVGGSAGAVSTSQRSLTVIVRFDAAQRVRDFSYRSSSF</sequence>
<dbReference type="PROSITE" id="PS51257">
    <property type="entry name" value="PROKAR_LIPOPROTEIN"/>
    <property type="match status" value="1"/>
</dbReference>
<accession>A0ABV6JSG9</accession>
<proteinExistence type="predicted"/>
<gene>
    <name evidence="3" type="ORF">ACFFGY_10500</name>
</gene>
<name>A0ABV6JSG9_9PROT</name>
<feature type="chain" id="PRO_5047380699" description="Outer membrane protein assembly factor BamE" evidence="2">
    <location>
        <begin position="24"/>
        <end position="140"/>
    </location>
</feature>
<evidence type="ECO:0008006" key="5">
    <source>
        <dbReference type="Google" id="ProtNLM"/>
    </source>
</evidence>
<dbReference type="InterPro" id="IPR037873">
    <property type="entry name" value="BamE-like"/>
</dbReference>
<reference evidence="3 4" key="1">
    <citation type="submission" date="2024-09" db="EMBL/GenBank/DDBJ databases">
        <authorList>
            <person name="Sun Q."/>
            <person name="Mori K."/>
        </authorList>
    </citation>
    <scope>NUCLEOTIDE SEQUENCE [LARGE SCALE GENOMIC DNA]</scope>
    <source>
        <strain evidence="3 4">TBRC 5777</strain>
    </source>
</reference>
<dbReference type="EMBL" id="JBHLUN010000007">
    <property type="protein sequence ID" value="MFC0408681.1"/>
    <property type="molecule type" value="Genomic_DNA"/>
</dbReference>
<dbReference type="RefSeq" id="WP_377044440.1">
    <property type="nucleotide sequence ID" value="NZ_JBHLUN010000007.1"/>
</dbReference>
<dbReference type="Proteomes" id="UP001589865">
    <property type="component" value="Unassembled WGS sequence"/>
</dbReference>
<protein>
    <recommendedName>
        <fullName evidence="5">Outer membrane protein assembly factor BamE</fullName>
    </recommendedName>
</protein>
<evidence type="ECO:0000256" key="2">
    <source>
        <dbReference type="SAM" id="SignalP"/>
    </source>
</evidence>
<organism evidence="3 4">
    <name type="scientific">Roseomonas elaeocarpi</name>
    <dbReference type="NCBI Taxonomy" id="907779"/>
    <lineage>
        <taxon>Bacteria</taxon>
        <taxon>Pseudomonadati</taxon>
        <taxon>Pseudomonadota</taxon>
        <taxon>Alphaproteobacteria</taxon>
        <taxon>Acetobacterales</taxon>
        <taxon>Roseomonadaceae</taxon>
        <taxon>Roseomonas</taxon>
    </lineage>
</organism>
<keyword evidence="1 2" id="KW-0732">Signal</keyword>
<keyword evidence="4" id="KW-1185">Reference proteome</keyword>
<dbReference type="Gene3D" id="3.30.1450.10">
    <property type="match status" value="1"/>
</dbReference>
<evidence type="ECO:0000313" key="3">
    <source>
        <dbReference type="EMBL" id="MFC0408681.1"/>
    </source>
</evidence>
<comment type="caution">
    <text evidence="3">The sequence shown here is derived from an EMBL/GenBank/DDBJ whole genome shotgun (WGS) entry which is preliminary data.</text>
</comment>
<evidence type="ECO:0000313" key="4">
    <source>
        <dbReference type="Proteomes" id="UP001589865"/>
    </source>
</evidence>